<dbReference type="EMBL" id="LZPO01108506">
    <property type="protein sequence ID" value="OBS59184.1"/>
    <property type="molecule type" value="Genomic_DNA"/>
</dbReference>
<evidence type="ECO:0000313" key="2">
    <source>
        <dbReference type="EMBL" id="OBS59184.1"/>
    </source>
</evidence>
<feature type="non-terminal residue" evidence="2">
    <location>
        <position position="1"/>
    </location>
</feature>
<feature type="region of interest" description="Disordered" evidence="1">
    <location>
        <begin position="137"/>
        <end position="195"/>
    </location>
</feature>
<dbReference type="Proteomes" id="UP000092124">
    <property type="component" value="Unassembled WGS sequence"/>
</dbReference>
<feature type="compositionally biased region" description="Basic and acidic residues" evidence="1">
    <location>
        <begin position="77"/>
        <end position="91"/>
    </location>
</feature>
<dbReference type="STRING" id="56216.A0A1A6G006"/>
<evidence type="ECO:0000313" key="3">
    <source>
        <dbReference type="Proteomes" id="UP000092124"/>
    </source>
</evidence>
<keyword evidence="3" id="KW-1185">Reference proteome</keyword>
<organism evidence="2 3">
    <name type="scientific">Neotoma lepida</name>
    <name type="common">Desert woodrat</name>
    <dbReference type="NCBI Taxonomy" id="56216"/>
    <lineage>
        <taxon>Eukaryota</taxon>
        <taxon>Metazoa</taxon>
        <taxon>Chordata</taxon>
        <taxon>Craniata</taxon>
        <taxon>Vertebrata</taxon>
        <taxon>Euteleostomi</taxon>
        <taxon>Mammalia</taxon>
        <taxon>Eutheria</taxon>
        <taxon>Euarchontoglires</taxon>
        <taxon>Glires</taxon>
        <taxon>Rodentia</taxon>
        <taxon>Myomorpha</taxon>
        <taxon>Muroidea</taxon>
        <taxon>Cricetidae</taxon>
        <taxon>Neotominae</taxon>
        <taxon>Neotoma</taxon>
    </lineage>
</organism>
<dbReference type="AlphaFoldDB" id="A0A1A6G006"/>
<comment type="caution">
    <text evidence="2">The sequence shown here is derived from an EMBL/GenBank/DDBJ whole genome shotgun (WGS) entry which is preliminary data.</text>
</comment>
<gene>
    <name evidence="2" type="ORF">A6R68_09691</name>
</gene>
<proteinExistence type="predicted"/>
<feature type="compositionally biased region" description="Low complexity" evidence="1">
    <location>
        <begin position="1"/>
        <end position="17"/>
    </location>
</feature>
<protein>
    <submittedName>
        <fullName evidence="2">Uncharacterized protein</fullName>
    </submittedName>
</protein>
<sequence length="280" mass="30012">GKAGEPGLAGAEGARGPQEMKSERSLVDAARWVTLDLQDHRVPEDQGAHRVAVDHREPQETLAVQEPQVLLGSLESQDPKERGETLEPKVTKDYQAGRVSLETLESQATRPLWSLAERGWAMDEGAKLAYLLAQMPPAHTKSSQGRPGPPGPPGKDGLPGRTGPIGEPGRPGQGGLEGPSGPMGPKVSNAQGVYSSHQVKEESRVILAHLELASEERWAPLEYQVNLGNPAMLKMDSQEALARKERQDQLDILAPQVLLALLDSVTPPSVHTLPALLPGQ</sequence>
<accession>A0A1A6G006</accession>
<evidence type="ECO:0000256" key="1">
    <source>
        <dbReference type="SAM" id="MobiDB-lite"/>
    </source>
</evidence>
<name>A0A1A6G006_NEOLE</name>
<feature type="region of interest" description="Disordered" evidence="1">
    <location>
        <begin position="1"/>
        <end position="25"/>
    </location>
</feature>
<feature type="non-terminal residue" evidence="2">
    <location>
        <position position="280"/>
    </location>
</feature>
<reference evidence="2 3" key="1">
    <citation type="submission" date="2016-06" db="EMBL/GenBank/DDBJ databases">
        <title>The Draft Genome Sequence and Annotation of the Desert Woodrat Neotoma lepida.</title>
        <authorList>
            <person name="Campbell M."/>
            <person name="Oakeson K.F."/>
            <person name="Yandell M."/>
            <person name="Halpert J.R."/>
            <person name="Dearing D."/>
        </authorList>
    </citation>
    <scope>NUCLEOTIDE SEQUENCE [LARGE SCALE GENOMIC DNA]</scope>
    <source>
        <strain evidence="2">417</strain>
        <tissue evidence="2">Liver</tissue>
    </source>
</reference>
<feature type="region of interest" description="Disordered" evidence="1">
    <location>
        <begin position="59"/>
        <end position="91"/>
    </location>
</feature>
<feature type="compositionally biased region" description="Gly residues" evidence="1">
    <location>
        <begin position="169"/>
        <end position="178"/>
    </location>
</feature>
<dbReference type="OrthoDB" id="10256829at2759"/>